<proteinExistence type="inferred from homology"/>
<sequence length="401" mass="44570">MKKYLLVFFLLLMFLPIVSGCWNQKELTDLAFVMAMGVDRGEDKKFHLSVQIVNPGNVSLGQGGGGQGLPIVVYKTAGNTITEGARNLTKQISRRLYYAHTNLVVVSEEIAKTDFLDIMDALDRDPEFRTTTELVVARHSSAEDVISTLSHLDKLPVNKITKEIKGTEKTLGENMQITIDDILASLVTSGKQALANGIKLIGNKDEVGKADMLQKTKAEAVPSADGIAIFKSGKLHGWVDQKYARGVVWLLNKAESTAINLNWNGKKAALTIAPIRSKTKVSAIMKNGKPVINVLLENEGWISEANTTIDLTNPEVIKTIDQKVEKEIKKEIQAAIKAVQKKKSDVIGFGEVIHRTYPTYWKKVKNDWINQFPELEVNVKVDSYVRREGIRVNPFWGNLTK</sequence>
<dbReference type="PANTHER" id="PTHR35789:SF1">
    <property type="entry name" value="SPORE GERMINATION PROTEIN B3"/>
    <property type="match status" value="1"/>
</dbReference>
<dbReference type="InterPro" id="IPR038501">
    <property type="entry name" value="Spore_GerAC_C_sf"/>
</dbReference>
<dbReference type="InterPro" id="IPR046953">
    <property type="entry name" value="Spore_GerAC-like_C"/>
</dbReference>
<dbReference type="RefSeq" id="WP_327967964.1">
    <property type="nucleotide sequence ID" value="NZ_JARMQG010000127.1"/>
</dbReference>
<evidence type="ECO:0000256" key="4">
    <source>
        <dbReference type="ARBA" id="ARBA00022729"/>
    </source>
</evidence>
<keyword evidence="4" id="KW-0732">Signal</keyword>
<comment type="caution">
    <text evidence="10">The sequence shown here is derived from an EMBL/GenBank/DDBJ whole genome shotgun (WGS) entry which is preliminary data.</text>
</comment>
<evidence type="ECO:0000256" key="7">
    <source>
        <dbReference type="ARBA" id="ARBA00023288"/>
    </source>
</evidence>
<keyword evidence="5" id="KW-0472">Membrane</keyword>
<evidence type="ECO:0000313" key="11">
    <source>
        <dbReference type="Proteomes" id="UP001330749"/>
    </source>
</evidence>
<dbReference type="InterPro" id="IPR008844">
    <property type="entry name" value="Spore_GerAC-like"/>
</dbReference>
<feature type="domain" description="Spore germination protein N-terminal" evidence="9">
    <location>
        <begin position="23"/>
        <end position="199"/>
    </location>
</feature>
<dbReference type="Pfam" id="PF05504">
    <property type="entry name" value="Spore_GerAC"/>
    <property type="match status" value="1"/>
</dbReference>
<protein>
    <submittedName>
        <fullName evidence="10">Ger(X)C family spore germination protein</fullName>
    </submittedName>
</protein>
<evidence type="ECO:0000256" key="3">
    <source>
        <dbReference type="ARBA" id="ARBA00022544"/>
    </source>
</evidence>
<comment type="subcellular location">
    <subcellularLocation>
        <location evidence="1">Membrane</location>
        <topology evidence="1">Lipid-anchor</topology>
    </subcellularLocation>
</comment>
<dbReference type="Pfam" id="PF25198">
    <property type="entry name" value="Spore_GerAC_N"/>
    <property type="match status" value="1"/>
</dbReference>
<keyword evidence="11" id="KW-1185">Reference proteome</keyword>
<evidence type="ECO:0000256" key="2">
    <source>
        <dbReference type="ARBA" id="ARBA00007886"/>
    </source>
</evidence>
<keyword evidence="6" id="KW-0564">Palmitate</keyword>
<dbReference type="Gene3D" id="3.30.300.210">
    <property type="entry name" value="Nutrient germinant receptor protein C, domain 3"/>
    <property type="match status" value="1"/>
</dbReference>
<evidence type="ECO:0000259" key="9">
    <source>
        <dbReference type="Pfam" id="PF25198"/>
    </source>
</evidence>
<dbReference type="Proteomes" id="UP001330749">
    <property type="component" value="Unassembled WGS sequence"/>
</dbReference>
<name>A0ABU6NE29_9BACI</name>
<keyword evidence="7" id="KW-0449">Lipoprotein</keyword>
<evidence type="ECO:0000256" key="1">
    <source>
        <dbReference type="ARBA" id="ARBA00004635"/>
    </source>
</evidence>
<keyword evidence="3" id="KW-0309">Germination</keyword>
<dbReference type="EMBL" id="JARMQG010000127">
    <property type="protein sequence ID" value="MED3562955.1"/>
    <property type="molecule type" value="Genomic_DNA"/>
</dbReference>
<dbReference type="InterPro" id="IPR057336">
    <property type="entry name" value="GerAC_N"/>
</dbReference>
<dbReference type="NCBIfam" id="TIGR02887">
    <property type="entry name" value="spore_ger_x_C"/>
    <property type="match status" value="1"/>
</dbReference>
<dbReference type="PROSITE" id="PS51257">
    <property type="entry name" value="PROKAR_LIPOPROTEIN"/>
    <property type="match status" value="1"/>
</dbReference>
<organism evidence="10 11">
    <name type="scientific">Bacillus xiapuensis</name>
    <dbReference type="NCBI Taxonomy" id="2014075"/>
    <lineage>
        <taxon>Bacteria</taxon>
        <taxon>Bacillati</taxon>
        <taxon>Bacillota</taxon>
        <taxon>Bacilli</taxon>
        <taxon>Bacillales</taxon>
        <taxon>Bacillaceae</taxon>
        <taxon>Bacillus</taxon>
    </lineage>
</organism>
<evidence type="ECO:0000256" key="5">
    <source>
        <dbReference type="ARBA" id="ARBA00023136"/>
    </source>
</evidence>
<accession>A0ABU6NE29</accession>
<dbReference type="PANTHER" id="PTHR35789">
    <property type="entry name" value="SPORE GERMINATION PROTEIN B3"/>
    <property type="match status" value="1"/>
</dbReference>
<evidence type="ECO:0000256" key="6">
    <source>
        <dbReference type="ARBA" id="ARBA00023139"/>
    </source>
</evidence>
<reference evidence="10 11" key="1">
    <citation type="submission" date="2023-03" db="EMBL/GenBank/DDBJ databases">
        <title>Bacillus Genome Sequencing.</title>
        <authorList>
            <person name="Dunlap C."/>
        </authorList>
    </citation>
    <scope>NUCLEOTIDE SEQUENCE [LARGE SCALE GENOMIC DNA]</scope>
    <source>
        <strain evidence="10 11">B-14544</strain>
    </source>
</reference>
<feature type="domain" description="Spore germination GerAC-like C-terminal" evidence="8">
    <location>
        <begin position="225"/>
        <end position="389"/>
    </location>
</feature>
<comment type="similarity">
    <text evidence="2">Belongs to the GerABKC lipoprotein family.</text>
</comment>
<dbReference type="Gene3D" id="6.20.190.10">
    <property type="entry name" value="Nutrient germinant receptor protein C, domain 1"/>
    <property type="match status" value="1"/>
</dbReference>
<evidence type="ECO:0000259" key="8">
    <source>
        <dbReference type="Pfam" id="PF05504"/>
    </source>
</evidence>
<gene>
    <name evidence="10" type="ORF">P4447_10885</name>
</gene>
<evidence type="ECO:0000313" key="10">
    <source>
        <dbReference type="EMBL" id="MED3562955.1"/>
    </source>
</evidence>